<dbReference type="Pfam" id="PF11387">
    <property type="entry name" value="DUF2795"/>
    <property type="match status" value="1"/>
</dbReference>
<accession>A0A918U7L1</accession>
<reference evidence="1" key="2">
    <citation type="submission" date="2020-09" db="EMBL/GenBank/DDBJ databases">
        <authorList>
            <person name="Sun Q."/>
            <person name="Kim S."/>
        </authorList>
    </citation>
    <scope>NUCLEOTIDE SEQUENCE</scope>
    <source>
        <strain evidence="1">KCTC 32182</strain>
    </source>
</reference>
<gene>
    <name evidence="1" type="ORF">GCM10011289_07920</name>
</gene>
<organism evidence="1 2">
    <name type="scientific">Paludibacterium paludis</name>
    <dbReference type="NCBI Taxonomy" id="1225769"/>
    <lineage>
        <taxon>Bacteria</taxon>
        <taxon>Pseudomonadati</taxon>
        <taxon>Pseudomonadota</taxon>
        <taxon>Betaproteobacteria</taxon>
        <taxon>Neisseriales</taxon>
        <taxon>Chromobacteriaceae</taxon>
        <taxon>Paludibacterium</taxon>
    </lineage>
</organism>
<sequence>MTQGLGGRSPANVQKFLKGADYPASKAELLNTAKNNHAPQEVLKTLEDLPADQFGGPQQVMKAYGRMA</sequence>
<name>A0A918U7L1_9NEIS</name>
<dbReference type="RefSeq" id="WP_189531450.1">
    <property type="nucleotide sequence ID" value="NZ_BMYX01000003.1"/>
</dbReference>
<dbReference type="Proteomes" id="UP000645257">
    <property type="component" value="Unassembled WGS sequence"/>
</dbReference>
<dbReference type="InterPro" id="IPR021527">
    <property type="entry name" value="DUF2795"/>
</dbReference>
<dbReference type="AlphaFoldDB" id="A0A918U7L1"/>
<reference evidence="1" key="1">
    <citation type="journal article" date="2014" name="Int. J. Syst. Evol. Microbiol.">
        <title>Complete genome sequence of Corynebacterium casei LMG S-19264T (=DSM 44701T), isolated from a smear-ripened cheese.</title>
        <authorList>
            <consortium name="US DOE Joint Genome Institute (JGI-PGF)"/>
            <person name="Walter F."/>
            <person name="Albersmeier A."/>
            <person name="Kalinowski J."/>
            <person name="Ruckert C."/>
        </authorList>
    </citation>
    <scope>NUCLEOTIDE SEQUENCE</scope>
    <source>
        <strain evidence="1">KCTC 32182</strain>
    </source>
</reference>
<comment type="caution">
    <text evidence="1">The sequence shown here is derived from an EMBL/GenBank/DDBJ whole genome shotgun (WGS) entry which is preliminary data.</text>
</comment>
<evidence type="ECO:0000313" key="2">
    <source>
        <dbReference type="Proteomes" id="UP000645257"/>
    </source>
</evidence>
<protein>
    <recommendedName>
        <fullName evidence="3">DUF2795 domain-containing protein</fullName>
    </recommendedName>
</protein>
<evidence type="ECO:0008006" key="3">
    <source>
        <dbReference type="Google" id="ProtNLM"/>
    </source>
</evidence>
<evidence type="ECO:0000313" key="1">
    <source>
        <dbReference type="EMBL" id="GGY07800.1"/>
    </source>
</evidence>
<proteinExistence type="predicted"/>
<keyword evidence="2" id="KW-1185">Reference proteome</keyword>
<dbReference type="EMBL" id="BMYX01000003">
    <property type="protein sequence ID" value="GGY07800.1"/>
    <property type="molecule type" value="Genomic_DNA"/>
</dbReference>